<dbReference type="InterPro" id="IPR052239">
    <property type="entry name" value="Ser/Thr-specific_kinases"/>
</dbReference>
<keyword evidence="3" id="KW-0808">Transferase</keyword>
<dbReference type="STRING" id="5098.A0A507R0C4"/>
<evidence type="ECO:0000256" key="5">
    <source>
        <dbReference type="ARBA" id="ARBA00022777"/>
    </source>
</evidence>
<dbReference type="GO" id="GO:0005794">
    <property type="term" value="C:Golgi apparatus"/>
    <property type="evidence" value="ECO:0007669"/>
    <property type="project" value="TreeGrafter"/>
</dbReference>
<evidence type="ECO:0000256" key="11">
    <source>
        <dbReference type="SAM" id="MobiDB-lite"/>
    </source>
</evidence>
<evidence type="ECO:0000313" key="13">
    <source>
        <dbReference type="EMBL" id="TQB73781.1"/>
    </source>
</evidence>
<feature type="region of interest" description="Disordered" evidence="11">
    <location>
        <begin position="355"/>
        <end position="379"/>
    </location>
</feature>
<dbReference type="InterPro" id="IPR008271">
    <property type="entry name" value="Ser/Thr_kinase_AS"/>
</dbReference>
<dbReference type="FunFam" id="1.10.510.10:FF:000728">
    <property type="entry name" value="Serine/threonine protein kinase, putative"/>
    <property type="match status" value="1"/>
</dbReference>
<dbReference type="Pfam" id="PF00069">
    <property type="entry name" value="Pkinase"/>
    <property type="match status" value="2"/>
</dbReference>
<evidence type="ECO:0000256" key="10">
    <source>
        <dbReference type="RuleBase" id="RU000304"/>
    </source>
</evidence>
<feature type="domain" description="Protein kinase" evidence="12">
    <location>
        <begin position="32"/>
        <end position="411"/>
    </location>
</feature>
<comment type="catalytic activity">
    <reaction evidence="8">
        <text>L-seryl-[protein] + ATP = O-phospho-L-seryl-[protein] + ADP + H(+)</text>
        <dbReference type="Rhea" id="RHEA:17989"/>
        <dbReference type="Rhea" id="RHEA-COMP:9863"/>
        <dbReference type="Rhea" id="RHEA-COMP:11604"/>
        <dbReference type="ChEBI" id="CHEBI:15378"/>
        <dbReference type="ChEBI" id="CHEBI:29999"/>
        <dbReference type="ChEBI" id="CHEBI:30616"/>
        <dbReference type="ChEBI" id="CHEBI:83421"/>
        <dbReference type="ChEBI" id="CHEBI:456216"/>
        <dbReference type="EC" id="2.7.11.1"/>
    </reaction>
</comment>
<evidence type="ECO:0000256" key="6">
    <source>
        <dbReference type="ARBA" id="ARBA00022840"/>
    </source>
</evidence>
<dbReference type="GO" id="GO:0005524">
    <property type="term" value="F:ATP binding"/>
    <property type="evidence" value="ECO:0007669"/>
    <property type="project" value="UniProtKB-UniRule"/>
</dbReference>
<dbReference type="CDD" id="cd13986">
    <property type="entry name" value="STKc_16"/>
    <property type="match status" value="1"/>
</dbReference>
<dbReference type="GO" id="GO:0006624">
    <property type="term" value="P:vacuolar protein processing"/>
    <property type="evidence" value="ECO:0007669"/>
    <property type="project" value="TreeGrafter"/>
</dbReference>
<dbReference type="PROSITE" id="PS00108">
    <property type="entry name" value="PROTEIN_KINASE_ST"/>
    <property type="match status" value="1"/>
</dbReference>
<dbReference type="GO" id="GO:0032889">
    <property type="term" value="P:regulation of vacuole fusion, non-autophagic"/>
    <property type="evidence" value="ECO:0007669"/>
    <property type="project" value="TreeGrafter"/>
</dbReference>
<comment type="similarity">
    <text evidence="10">Belongs to the protein kinase superfamily.</text>
</comment>
<evidence type="ECO:0000256" key="3">
    <source>
        <dbReference type="ARBA" id="ARBA00022679"/>
    </source>
</evidence>
<dbReference type="Proteomes" id="UP000319663">
    <property type="component" value="Unassembled WGS sequence"/>
</dbReference>
<evidence type="ECO:0000256" key="4">
    <source>
        <dbReference type="ARBA" id="ARBA00022741"/>
    </source>
</evidence>
<dbReference type="AlphaFoldDB" id="A0A507R0C4"/>
<dbReference type="PANTHER" id="PTHR45998">
    <property type="entry name" value="SERINE/THREONINE-PROTEIN KINASE 16"/>
    <property type="match status" value="1"/>
</dbReference>
<sequence>MAQYFFDLLYNFTDCLCCFPSSPQLKINNRSFKLLRLLGEGGFSYVYLVQDKSTSELFALKKIRCPFGQESVSQALKEVEAYKLFSSQPNIIHSIDHCVSSEPGSKFRSDGGDAGSKTVYILLPYYQRGNLQDAINANLVNHTKFPEKRLMVLMLGVAKALKSMHQYRVARGAPTTHAAQAVKREGEEADEDLARQAGKPKRRTSHRMGEEPENEPLIDDEVTQSQEGVQDGGLRPYAHRDIKPGNIMIDDDGQTPILMDLGSLAPSPIAITSRSLALAVQDTAAEHSTMPYRAPELFDVKTGSIIDTKVDIWSFGCSLYACLVGKSPFEARSEETGGSLSMCILGGDWRFPDEKSGAAKGKGKAAGQPAAKDTGSSIGEPVKDIVRKCLQVEPAERPDIDELIQLIKDAIRTLPDDDAIPSSSA</sequence>
<dbReference type="PANTHER" id="PTHR45998:SF2">
    <property type="entry name" value="SERINE_THREONINE-PROTEIN KINASE 16"/>
    <property type="match status" value="1"/>
</dbReference>
<evidence type="ECO:0000256" key="2">
    <source>
        <dbReference type="ARBA" id="ARBA00022527"/>
    </source>
</evidence>
<evidence type="ECO:0000259" key="12">
    <source>
        <dbReference type="PROSITE" id="PS50011"/>
    </source>
</evidence>
<proteinExistence type="inferred from homology"/>
<dbReference type="FunFam" id="3.30.200.20:FF:000374">
    <property type="entry name" value="Serine/threonine protein kinase"/>
    <property type="match status" value="1"/>
</dbReference>
<dbReference type="GO" id="GO:0005773">
    <property type="term" value="C:vacuole"/>
    <property type="evidence" value="ECO:0007669"/>
    <property type="project" value="GOC"/>
</dbReference>
<comment type="caution">
    <text evidence="13">The sequence shown here is derived from an EMBL/GenBank/DDBJ whole genome shotgun (WGS) entry which is preliminary data.</text>
</comment>
<dbReference type="GO" id="GO:0004674">
    <property type="term" value="F:protein serine/threonine kinase activity"/>
    <property type="evidence" value="ECO:0007669"/>
    <property type="project" value="UniProtKB-KW"/>
</dbReference>
<comment type="catalytic activity">
    <reaction evidence="7">
        <text>L-threonyl-[protein] + ATP = O-phospho-L-threonyl-[protein] + ADP + H(+)</text>
        <dbReference type="Rhea" id="RHEA:46608"/>
        <dbReference type="Rhea" id="RHEA-COMP:11060"/>
        <dbReference type="Rhea" id="RHEA-COMP:11605"/>
        <dbReference type="ChEBI" id="CHEBI:15378"/>
        <dbReference type="ChEBI" id="CHEBI:30013"/>
        <dbReference type="ChEBI" id="CHEBI:30616"/>
        <dbReference type="ChEBI" id="CHEBI:61977"/>
        <dbReference type="ChEBI" id="CHEBI:456216"/>
        <dbReference type="EC" id="2.7.11.1"/>
    </reaction>
</comment>
<evidence type="ECO:0000313" key="14">
    <source>
        <dbReference type="Proteomes" id="UP000319663"/>
    </source>
</evidence>
<keyword evidence="6 9" id="KW-0067">ATP-binding</keyword>
<feature type="binding site" evidence="9">
    <location>
        <position position="61"/>
    </location>
    <ligand>
        <name>ATP</name>
        <dbReference type="ChEBI" id="CHEBI:30616"/>
    </ligand>
</feature>
<feature type="region of interest" description="Disordered" evidence="11">
    <location>
        <begin position="172"/>
        <end position="237"/>
    </location>
</feature>
<dbReference type="PROSITE" id="PS00107">
    <property type="entry name" value="PROTEIN_KINASE_ATP"/>
    <property type="match status" value="1"/>
</dbReference>
<gene>
    <name evidence="13" type="ORF">MPDQ_005428</name>
</gene>
<dbReference type="FunFam" id="1.10.510.10:FF:000550">
    <property type="entry name" value="Serine/threonine kinase 16"/>
    <property type="match status" value="1"/>
</dbReference>
<evidence type="ECO:0000256" key="8">
    <source>
        <dbReference type="ARBA" id="ARBA00048679"/>
    </source>
</evidence>
<dbReference type="InterPro" id="IPR017441">
    <property type="entry name" value="Protein_kinase_ATP_BS"/>
</dbReference>
<name>A0A507R0C4_MONPU</name>
<dbReference type="SMART" id="SM00220">
    <property type="entry name" value="S_TKc"/>
    <property type="match status" value="1"/>
</dbReference>
<accession>A0A507R0C4</accession>
<feature type="compositionally biased region" description="Acidic residues" evidence="11">
    <location>
        <begin position="211"/>
        <end position="222"/>
    </location>
</feature>
<dbReference type="InterPro" id="IPR011009">
    <property type="entry name" value="Kinase-like_dom_sf"/>
</dbReference>
<keyword evidence="4 9" id="KW-0547">Nucleotide-binding</keyword>
<organism evidence="13 14">
    <name type="scientific">Monascus purpureus</name>
    <name type="common">Red mold</name>
    <name type="synonym">Monascus anka</name>
    <dbReference type="NCBI Taxonomy" id="5098"/>
    <lineage>
        <taxon>Eukaryota</taxon>
        <taxon>Fungi</taxon>
        <taxon>Dikarya</taxon>
        <taxon>Ascomycota</taxon>
        <taxon>Pezizomycotina</taxon>
        <taxon>Eurotiomycetes</taxon>
        <taxon>Eurotiomycetidae</taxon>
        <taxon>Eurotiales</taxon>
        <taxon>Aspergillaceae</taxon>
        <taxon>Monascus</taxon>
    </lineage>
</organism>
<keyword evidence="5" id="KW-0418">Kinase</keyword>
<protein>
    <recommendedName>
        <fullName evidence="1">non-specific serine/threonine protein kinase</fullName>
        <ecNumber evidence="1">2.7.11.1</ecNumber>
    </recommendedName>
</protein>
<dbReference type="Gene3D" id="1.10.510.10">
    <property type="entry name" value="Transferase(Phosphotransferase) domain 1"/>
    <property type="match status" value="2"/>
</dbReference>
<dbReference type="OrthoDB" id="248923at2759"/>
<keyword evidence="2 10" id="KW-0723">Serine/threonine-protein kinase</keyword>
<evidence type="ECO:0000256" key="7">
    <source>
        <dbReference type="ARBA" id="ARBA00047899"/>
    </source>
</evidence>
<dbReference type="EMBL" id="VIFY01000039">
    <property type="protein sequence ID" value="TQB73781.1"/>
    <property type="molecule type" value="Genomic_DNA"/>
</dbReference>
<evidence type="ECO:0000256" key="1">
    <source>
        <dbReference type="ARBA" id="ARBA00012513"/>
    </source>
</evidence>
<reference evidence="13 14" key="1">
    <citation type="submission" date="2019-06" db="EMBL/GenBank/DDBJ databases">
        <title>Wine fermentation using esterase from Monascus purpureus.</title>
        <authorList>
            <person name="Geng C."/>
            <person name="Zhang Y."/>
        </authorList>
    </citation>
    <scope>NUCLEOTIDE SEQUENCE [LARGE SCALE GENOMIC DNA]</scope>
    <source>
        <strain evidence="13">HQ1</strain>
    </source>
</reference>
<dbReference type="InterPro" id="IPR000719">
    <property type="entry name" value="Prot_kinase_dom"/>
</dbReference>
<keyword evidence="14" id="KW-1185">Reference proteome</keyword>
<evidence type="ECO:0000256" key="9">
    <source>
        <dbReference type="PROSITE-ProRule" id="PRU10141"/>
    </source>
</evidence>
<dbReference type="EC" id="2.7.11.1" evidence="1"/>
<dbReference type="SUPFAM" id="SSF56112">
    <property type="entry name" value="Protein kinase-like (PK-like)"/>
    <property type="match status" value="1"/>
</dbReference>
<dbReference type="PROSITE" id="PS50011">
    <property type="entry name" value="PROTEIN_KINASE_DOM"/>
    <property type="match status" value="1"/>
</dbReference>